<feature type="transmembrane region" description="Helical" evidence="9">
    <location>
        <begin position="76"/>
        <end position="96"/>
    </location>
</feature>
<dbReference type="NCBIfam" id="TIGR01972">
    <property type="entry name" value="NDH_I_M"/>
    <property type="match status" value="1"/>
</dbReference>
<feature type="transmembrane region" description="Helical" evidence="9">
    <location>
        <begin position="207"/>
        <end position="228"/>
    </location>
</feature>
<keyword evidence="4" id="KW-1278">Translocase</keyword>
<feature type="transmembrane region" description="Helical" evidence="9">
    <location>
        <begin position="103"/>
        <end position="122"/>
    </location>
</feature>
<evidence type="ECO:0000256" key="6">
    <source>
        <dbReference type="ARBA" id="ARBA00023027"/>
    </source>
</evidence>
<dbReference type="PANTHER" id="PTHR43507:SF1">
    <property type="entry name" value="NADH-UBIQUINONE OXIDOREDUCTASE CHAIN 4"/>
    <property type="match status" value="1"/>
</dbReference>
<gene>
    <name evidence="12" type="ORF">GCM10022406_19020</name>
</gene>
<feature type="transmembrane region" description="Helical" evidence="9">
    <location>
        <begin position="299"/>
        <end position="321"/>
    </location>
</feature>
<dbReference type="InterPro" id="IPR010227">
    <property type="entry name" value="NADH_Q_OxRdtase_chainM/4"/>
</dbReference>
<organism evidence="12 13">
    <name type="scientific">Hymenobacter algoricola</name>
    <dbReference type="NCBI Taxonomy" id="486267"/>
    <lineage>
        <taxon>Bacteria</taxon>
        <taxon>Pseudomonadati</taxon>
        <taxon>Bacteroidota</taxon>
        <taxon>Cytophagia</taxon>
        <taxon>Cytophagales</taxon>
        <taxon>Hymenobacteraceae</taxon>
        <taxon>Hymenobacter</taxon>
    </lineage>
</organism>
<dbReference type="PANTHER" id="PTHR43507">
    <property type="entry name" value="NADH-UBIQUINONE OXIDOREDUCTASE CHAIN 4"/>
    <property type="match status" value="1"/>
</dbReference>
<proteinExistence type="inferred from homology"/>
<evidence type="ECO:0000256" key="4">
    <source>
        <dbReference type="ARBA" id="ARBA00022967"/>
    </source>
</evidence>
<evidence type="ECO:0000313" key="13">
    <source>
        <dbReference type="Proteomes" id="UP001499909"/>
    </source>
</evidence>
<comment type="similarity">
    <text evidence="2">Belongs to the complex I subunit 4 family.</text>
</comment>
<dbReference type="InterPro" id="IPR003918">
    <property type="entry name" value="NADH_UbQ_OxRdtase"/>
</dbReference>
<evidence type="ECO:0000256" key="3">
    <source>
        <dbReference type="ARBA" id="ARBA00022692"/>
    </source>
</evidence>
<sequence>MLTVFLLLFPVAAALLLHFAKGNAARVMALGAALVEFAVAVYAAVSSQITAQSQSEINVPWIASAGINFHVGMDGLSLVLVLLTAFLVPLIILASFRHEYQNASAFYALILFMQTGLIGVFVSLDAFLFYFFWEVALIPIYFLAGVWGSERRIAVTFKFFLYTIIGSLFMLAAFVYLYFQTGLNGAVRSSDILAFYNLTLSSDQQAWVFWLIFIAFAVKMPIFPFHTWQPDTYTESPTPATMLLSGIMLKMGIYGCLRWLLPIVPKGVSHWGPLVMVLCIIGIIYGAIIAIRQRDVKRLIAYSSLSHVGLMAAGVFSLTMIGMQGAVIQMLAHGVNVVGMFFIADIIQRRTGTRDISELGGLTKHTPLLSVTFLVLLLSTVALPLTAGFVGEFLLLGGVYQYNHWMGAVAGVTIILGAVYLLRMFQRVMLGPDTQFTATIKDLTGSELAVLVPLIVLVFWIGLFPGTFLRISEPAILQIMTIVNR</sequence>
<feature type="domain" description="NADH:quinone oxidoreductase/Mrp antiporter transmembrane" evidence="10">
    <location>
        <begin position="124"/>
        <end position="413"/>
    </location>
</feature>
<feature type="transmembrane region" description="Helical" evidence="9">
    <location>
        <begin position="402"/>
        <end position="422"/>
    </location>
</feature>
<keyword evidence="6" id="KW-0520">NAD</keyword>
<reference evidence="13" key="1">
    <citation type="journal article" date="2019" name="Int. J. Syst. Evol. Microbiol.">
        <title>The Global Catalogue of Microorganisms (GCM) 10K type strain sequencing project: providing services to taxonomists for standard genome sequencing and annotation.</title>
        <authorList>
            <consortium name="The Broad Institute Genomics Platform"/>
            <consortium name="The Broad Institute Genome Sequencing Center for Infectious Disease"/>
            <person name="Wu L."/>
            <person name="Ma J."/>
        </authorList>
    </citation>
    <scope>NUCLEOTIDE SEQUENCE [LARGE SCALE GENOMIC DNA]</scope>
    <source>
        <strain evidence="13">JCM 17214</strain>
    </source>
</reference>
<protein>
    <submittedName>
        <fullName evidence="12">NADH-quinone oxidoreductase subunit M</fullName>
    </submittedName>
</protein>
<name>A0ABP7N1M4_9BACT</name>
<dbReference type="EMBL" id="BAABDH010000035">
    <property type="protein sequence ID" value="GAA3934740.1"/>
    <property type="molecule type" value="Genomic_DNA"/>
</dbReference>
<keyword evidence="7 9" id="KW-0472">Membrane</keyword>
<feature type="domain" description="NADH:ubiquinone oxidoreductase chain 4 N-terminal" evidence="11">
    <location>
        <begin position="43"/>
        <end position="118"/>
    </location>
</feature>
<evidence type="ECO:0000256" key="8">
    <source>
        <dbReference type="RuleBase" id="RU000320"/>
    </source>
</evidence>
<evidence type="ECO:0000256" key="5">
    <source>
        <dbReference type="ARBA" id="ARBA00022989"/>
    </source>
</evidence>
<accession>A0ABP7N1M4</accession>
<keyword evidence="5 9" id="KW-1133">Transmembrane helix</keyword>
<feature type="transmembrane region" description="Helical" evidence="9">
    <location>
        <begin position="368"/>
        <end position="390"/>
    </location>
</feature>
<evidence type="ECO:0000256" key="7">
    <source>
        <dbReference type="ARBA" id="ARBA00023136"/>
    </source>
</evidence>
<dbReference type="Pfam" id="PF00361">
    <property type="entry name" value="Proton_antipo_M"/>
    <property type="match status" value="1"/>
</dbReference>
<comment type="caution">
    <text evidence="12">The sequence shown here is derived from an EMBL/GenBank/DDBJ whole genome shotgun (WGS) entry which is preliminary data.</text>
</comment>
<evidence type="ECO:0000256" key="9">
    <source>
        <dbReference type="SAM" id="Phobius"/>
    </source>
</evidence>
<dbReference type="InterPro" id="IPR001750">
    <property type="entry name" value="ND/Mrp_TM"/>
</dbReference>
<dbReference type="Proteomes" id="UP001499909">
    <property type="component" value="Unassembled WGS sequence"/>
</dbReference>
<feature type="transmembrane region" description="Helical" evidence="9">
    <location>
        <begin position="128"/>
        <end position="147"/>
    </location>
</feature>
<keyword evidence="3 8" id="KW-0812">Transmembrane</keyword>
<evidence type="ECO:0000256" key="2">
    <source>
        <dbReference type="ARBA" id="ARBA00009025"/>
    </source>
</evidence>
<evidence type="ECO:0000259" key="10">
    <source>
        <dbReference type="Pfam" id="PF00361"/>
    </source>
</evidence>
<feature type="transmembrane region" description="Helical" evidence="9">
    <location>
        <begin position="327"/>
        <end position="347"/>
    </location>
</feature>
<dbReference type="RefSeq" id="WP_345112902.1">
    <property type="nucleotide sequence ID" value="NZ_BAABDH010000035.1"/>
</dbReference>
<keyword evidence="13" id="KW-1185">Reference proteome</keyword>
<dbReference type="PRINTS" id="PR01437">
    <property type="entry name" value="NUOXDRDTASE4"/>
</dbReference>
<comment type="subcellular location">
    <subcellularLocation>
        <location evidence="1">Endomembrane system</location>
        <topology evidence="1">Multi-pass membrane protein</topology>
    </subcellularLocation>
    <subcellularLocation>
        <location evidence="8">Membrane</location>
        <topology evidence="8">Multi-pass membrane protein</topology>
    </subcellularLocation>
</comment>
<feature type="transmembrane region" description="Helical" evidence="9">
    <location>
        <begin position="159"/>
        <end position="179"/>
    </location>
</feature>
<feature type="transmembrane region" description="Helical" evidence="9">
    <location>
        <begin position="240"/>
        <end position="261"/>
    </location>
</feature>
<feature type="transmembrane region" description="Helical" evidence="9">
    <location>
        <begin position="443"/>
        <end position="463"/>
    </location>
</feature>
<evidence type="ECO:0000256" key="1">
    <source>
        <dbReference type="ARBA" id="ARBA00004127"/>
    </source>
</evidence>
<feature type="transmembrane region" description="Helical" evidence="9">
    <location>
        <begin position="273"/>
        <end position="292"/>
    </location>
</feature>
<dbReference type="Pfam" id="PF01059">
    <property type="entry name" value="Oxidored_q5_N"/>
    <property type="match status" value="1"/>
</dbReference>
<dbReference type="InterPro" id="IPR000260">
    <property type="entry name" value="NADH4_N"/>
</dbReference>
<evidence type="ECO:0000313" key="12">
    <source>
        <dbReference type="EMBL" id="GAA3934740.1"/>
    </source>
</evidence>
<evidence type="ECO:0000259" key="11">
    <source>
        <dbReference type="Pfam" id="PF01059"/>
    </source>
</evidence>